<evidence type="ECO:0000313" key="2">
    <source>
        <dbReference type="Proteomes" id="UP001202328"/>
    </source>
</evidence>
<protein>
    <submittedName>
        <fullName evidence="1">Uncharacterized protein</fullName>
    </submittedName>
</protein>
<accession>A0AAD4XD92</accession>
<dbReference type="Proteomes" id="UP001202328">
    <property type="component" value="Unassembled WGS sequence"/>
</dbReference>
<name>A0AAD4XD92_9MAGN</name>
<comment type="caution">
    <text evidence="1">The sequence shown here is derived from an EMBL/GenBank/DDBJ whole genome shotgun (WGS) entry which is preliminary data.</text>
</comment>
<organism evidence="1 2">
    <name type="scientific">Papaver atlanticum</name>
    <dbReference type="NCBI Taxonomy" id="357466"/>
    <lineage>
        <taxon>Eukaryota</taxon>
        <taxon>Viridiplantae</taxon>
        <taxon>Streptophyta</taxon>
        <taxon>Embryophyta</taxon>
        <taxon>Tracheophyta</taxon>
        <taxon>Spermatophyta</taxon>
        <taxon>Magnoliopsida</taxon>
        <taxon>Ranunculales</taxon>
        <taxon>Papaveraceae</taxon>
        <taxon>Papaveroideae</taxon>
        <taxon>Papaver</taxon>
    </lineage>
</organism>
<reference evidence="1" key="1">
    <citation type="submission" date="2022-04" db="EMBL/GenBank/DDBJ databases">
        <title>A functionally conserved STORR gene fusion in Papaver species that diverged 16.8 million years ago.</title>
        <authorList>
            <person name="Catania T."/>
        </authorList>
    </citation>
    <scope>NUCLEOTIDE SEQUENCE</scope>
    <source>
        <strain evidence="1">S-188037</strain>
    </source>
</reference>
<evidence type="ECO:0000313" key="1">
    <source>
        <dbReference type="EMBL" id="KAI3895876.1"/>
    </source>
</evidence>
<dbReference type="AlphaFoldDB" id="A0AAD4XD92"/>
<dbReference type="EMBL" id="JAJJMB010011896">
    <property type="protein sequence ID" value="KAI3895876.1"/>
    <property type="molecule type" value="Genomic_DNA"/>
</dbReference>
<proteinExistence type="predicted"/>
<sequence>MEAEKLDEERYLIKIVYNKVLGAMGQVQRSVEMLKGVDLINVYVSEYDQHHMQSSCFLRVKKIKGSLPVTDEDNILNMLKANAKQLGLLLFHAAYSPNNL</sequence>
<gene>
    <name evidence="1" type="ORF">MKW98_025667</name>
</gene>
<keyword evidence="2" id="KW-1185">Reference proteome</keyword>